<proteinExistence type="predicted"/>
<gene>
    <name evidence="2" type="ORF">PAC_14485</name>
</gene>
<dbReference type="EMBL" id="FJOG01000027">
    <property type="protein sequence ID" value="CZR64587.1"/>
    <property type="molecule type" value="Genomic_DNA"/>
</dbReference>
<sequence>MPLMTSSEAKGQICEFVNIYGWTLTKNELLYLVRQACEYVKSLDASEDVVSSTCLKLEDILDDIYQYIEEDWRQGRNKGDNAFTLLYCFCSSPILRLISLWSPQSNILNLGPEKGSNTLENNSEEEFTETTDTTEEEFQEEMSDDELAATTTDDDD</sequence>
<evidence type="ECO:0000313" key="3">
    <source>
        <dbReference type="Proteomes" id="UP000184330"/>
    </source>
</evidence>
<name>A0A1L7XI01_9HELO</name>
<protein>
    <submittedName>
        <fullName evidence="2">Uncharacterized protein</fullName>
    </submittedName>
</protein>
<accession>A0A1L7XI01</accession>
<evidence type="ECO:0000256" key="1">
    <source>
        <dbReference type="SAM" id="MobiDB-lite"/>
    </source>
</evidence>
<dbReference type="AlphaFoldDB" id="A0A1L7XI01"/>
<evidence type="ECO:0000313" key="2">
    <source>
        <dbReference type="EMBL" id="CZR64587.1"/>
    </source>
</evidence>
<dbReference type="Proteomes" id="UP000184330">
    <property type="component" value="Unassembled WGS sequence"/>
</dbReference>
<keyword evidence="3" id="KW-1185">Reference proteome</keyword>
<feature type="compositionally biased region" description="Acidic residues" evidence="1">
    <location>
        <begin position="122"/>
        <end position="156"/>
    </location>
</feature>
<feature type="region of interest" description="Disordered" evidence="1">
    <location>
        <begin position="112"/>
        <end position="156"/>
    </location>
</feature>
<reference evidence="2 3" key="1">
    <citation type="submission" date="2016-03" db="EMBL/GenBank/DDBJ databases">
        <authorList>
            <person name="Ploux O."/>
        </authorList>
    </citation>
    <scope>NUCLEOTIDE SEQUENCE [LARGE SCALE GENOMIC DNA]</scope>
    <source>
        <strain evidence="2 3">UAMH 11012</strain>
    </source>
</reference>
<organism evidence="2 3">
    <name type="scientific">Phialocephala subalpina</name>
    <dbReference type="NCBI Taxonomy" id="576137"/>
    <lineage>
        <taxon>Eukaryota</taxon>
        <taxon>Fungi</taxon>
        <taxon>Dikarya</taxon>
        <taxon>Ascomycota</taxon>
        <taxon>Pezizomycotina</taxon>
        <taxon>Leotiomycetes</taxon>
        <taxon>Helotiales</taxon>
        <taxon>Mollisiaceae</taxon>
        <taxon>Phialocephala</taxon>
        <taxon>Phialocephala fortinii species complex</taxon>
    </lineage>
</organism>